<evidence type="ECO:0000313" key="3">
    <source>
        <dbReference type="Proteomes" id="UP000784294"/>
    </source>
</evidence>
<feature type="region of interest" description="Disordered" evidence="1">
    <location>
        <begin position="30"/>
        <end position="76"/>
    </location>
</feature>
<comment type="caution">
    <text evidence="2">The sequence shown here is derived from an EMBL/GenBank/DDBJ whole genome shotgun (WGS) entry which is preliminary data.</text>
</comment>
<feature type="compositionally biased region" description="Polar residues" evidence="1">
    <location>
        <begin position="63"/>
        <end position="72"/>
    </location>
</feature>
<proteinExistence type="predicted"/>
<protein>
    <submittedName>
        <fullName evidence="2">Uncharacterized protein</fullName>
    </submittedName>
</protein>
<evidence type="ECO:0000313" key="2">
    <source>
        <dbReference type="EMBL" id="VEL42579.1"/>
    </source>
</evidence>
<keyword evidence="3" id="KW-1185">Reference proteome</keyword>
<sequence length="137" mass="15166">MKTPDQPTSLNKPPSLPAYVCFIQVVTSAGARGETNTQPTAARTRIPETRGIWTSGRQDSRDQSYPSSPTSRHNNHVFLVVPSVRRLDAPRSVYASPPSLGHLIMLSSRLYAWLHDPDTNQQTCSSPHRPTDNTDNT</sequence>
<accession>A0A3S5B7S1</accession>
<name>A0A3S5B7S1_9PLAT</name>
<gene>
    <name evidence="2" type="ORF">PXEA_LOCUS36019</name>
</gene>
<dbReference type="AlphaFoldDB" id="A0A3S5B7S1"/>
<dbReference type="EMBL" id="CAAALY010275254">
    <property type="protein sequence ID" value="VEL42579.1"/>
    <property type="molecule type" value="Genomic_DNA"/>
</dbReference>
<feature type="non-terminal residue" evidence="2">
    <location>
        <position position="1"/>
    </location>
</feature>
<evidence type="ECO:0000256" key="1">
    <source>
        <dbReference type="SAM" id="MobiDB-lite"/>
    </source>
</evidence>
<reference evidence="2" key="1">
    <citation type="submission" date="2018-11" db="EMBL/GenBank/DDBJ databases">
        <authorList>
            <consortium name="Pathogen Informatics"/>
        </authorList>
    </citation>
    <scope>NUCLEOTIDE SEQUENCE</scope>
</reference>
<dbReference type="Proteomes" id="UP000784294">
    <property type="component" value="Unassembled WGS sequence"/>
</dbReference>
<organism evidence="2 3">
    <name type="scientific">Protopolystoma xenopodis</name>
    <dbReference type="NCBI Taxonomy" id="117903"/>
    <lineage>
        <taxon>Eukaryota</taxon>
        <taxon>Metazoa</taxon>
        <taxon>Spiralia</taxon>
        <taxon>Lophotrochozoa</taxon>
        <taxon>Platyhelminthes</taxon>
        <taxon>Monogenea</taxon>
        <taxon>Polyopisthocotylea</taxon>
        <taxon>Polystomatidea</taxon>
        <taxon>Polystomatidae</taxon>
        <taxon>Protopolystoma</taxon>
    </lineage>
</organism>